<feature type="coiled-coil region" evidence="1">
    <location>
        <begin position="689"/>
        <end position="889"/>
    </location>
</feature>
<name>R0JV18_EXST2</name>
<dbReference type="SUPFAM" id="SSF90257">
    <property type="entry name" value="Myosin rod fragments"/>
    <property type="match status" value="1"/>
</dbReference>
<feature type="compositionally biased region" description="Acidic residues" evidence="2">
    <location>
        <begin position="1089"/>
        <end position="1098"/>
    </location>
</feature>
<proteinExistence type="predicted"/>
<gene>
    <name evidence="3" type="ORF">SETTUDRAFT_181593</name>
</gene>
<sequence length="1098" mass="122421">MADDHPRDTAADATAAELSSELTRIIACPYPPSLSPLSRLLARASIPIIRACIHNRPPCAVSSLARIVRDALPLAAYTLPVLHRLCHAPDFRDQLLIRYPGLLNGLLERANSSKHDFNDLADLCVLLLSRPLPDAVPLPAAAQTFLLHVFEKASHSPNPHSLKSVYCMLNGACGQLHRLLPSSARRRFDTELCRILQNNVSGESAMLLLWLCGIVMIVEHPEGLQRIHASNASEQPVSTQTLTRQWLTPSGQKLFGSTKDLYKNMQMTCLNVLWLLKAHGDEDDAAHGLRIASRIMQCIDNDIRDSWLKHEKGAALFEKCRSRIEEADVSPTTHLEALSFFGQLSSSRTLPQSMVKRYSSCLFGAVCTAEPDSISELLSVSLPRFAEHIQDIEELFAGVLDACAEQPSPKHMSNLIRFADELTTATLSSETLRSTVLHGLSSKTIQDKIWHLVRLNPKTQATSCYAHVASLHRQLIAATIASILTITLAAEPGDPTLPHALTAALVKAQRDLPLVGGACLHPSGTTKDSSISLFQAANTQNTGQHLEDWSARLGSELESQGRYQRDAILRSVTQICSDLETRCNTVEEPLRREKERSSELEEKICHLTDDLESMRIQNEDSVEQLEGLEKELEDAREDMDRLRQEKERVYSRVQDLESVLEESNLGANEALSAAREAFSAKELVLQSTILQYEEDCRNRDLEIQQLQDTLSELTQSKAQWERDHKTLAREHELLQHRCNDAEEMLGQERAHVSQQNDDIARLEILVSEYQNQFEEKEAQLAELFEELDAARSAHDELQEASDARVRDLAAQHASDIEAVNARADLDCKTLEDQLQDALQDYERERGENEKSRGKIDHLQQAIPPLESRIQELEDFCKEQEEELEERRAIHRNVLAHFGVSSQQPLAVRSASRSYKDIAAEPTTREPRTQRRRKSAFIAPDTTPQATESDLAAPTPATESKSNASSESSSSQTRAPIPKRSRPRSAFKVPTMHTPYTQKPNLISRSASGRISPSKRSALRQMSPNRRHTVGFSTAEQEKDDYTTESAPAGTQSESLADIDQTDEFDTDDELFSGTPLTPGFMTGTGRVPDEDETTAVTL</sequence>
<reference evidence="3 4" key="1">
    <citation type="journal article" date="2012" name="PLoS Pathog.">
        <title>Diverse lifestyles and strategies of plant pathogenesis encoded in the genomes of eighteen Dothideomycetes fungi.</title>
        <authorList>
            <person name="Ohm R.A."/>
            <person name="Feau N."/>
            <person name="Henrissat B."/>
            <person name="Schoch C.L."/>
            <person name="Horwitz B.A."/>
            <person name="Barry K.W."/>
            <person name="Condon B.J."/>
            <person name="Copeland A.C."/>
            <person name="Dhillon B."/>
            <person name="Glaser F."/>
            <person name="Hesse C.N."/>
            <person name="Kosti I."/>
            <person name="LaButti K."/>
            <person name="Lindquist E.A."/>
            <person name="Lucas S."/>
            <person name="Salamov A.A."/>
            <person name="Bradshaw R.E."/>
            <person name="Ciuffetti L."/>
            <person name="Hamelin R.C."/>
            <person name="Kema G.H.J."/>
            <person name="Lawrence C."/>
            <person name="Scott J.A."/>
            <person name="Spatafora J.W."/>
            <person name="Turgeon B.G."/>
            <person name="de Wit P.J.G.M."/>
            <person name="Zhong S."/>
            <person name="Goodwin S.B."/>
            <person name="Grigoriev I.V."/>
        </authorList>
    </citation>
    <scope>NUCLEOTIDE SEQUENCE [LARGE SCALE GENOMIC DNA]</scope>
    <source>
        <strain evidence="4">28A</strain>
    </source>
</reference>
<reference evidence="3 4" key="2">
    <citation type="journal article" date="2013" name="PLoS Genet.">
        <title>Comparative genome structure, secondary metabolite, and effector coding capacity across Cochliobolus pathogens.</title>
        <authorList>
            <person name="Condon B.J."/>
            <person name="Leng Y."/>
            <person name="Wu D."/>
            <person name="Bushley K.E."/>
            <person name="Ohm R.A."/>
            <person name="Otillar R."/>
            <person name="Martin J."/>
            <person name="Schackwitz W."/>
            <person name="Grimwood J."/>
            <person name="MohdZainudin N."/>
            <person name="Xue C."/>
            <person name="Wang R."/>
            <person name="Manning V.A."/>
            <person name="Dhillon B."/>
            <person name="Tu Z.J."/>
            <person name="Steffenson B.J."/>
            <person name="Salamov A."/>
            <person name="Sun H."/>
            <person name="Lowry S."/>
            <person name="LaButti K."/>
            <person name="Han J."/>
            <person name="Copeland A."/>
            <person name="Lindquist E."/>
            <person name="Barry K."/>
            <person name="Schmutz J."/>
            <person name="Baker S.E."/>
            <person name="Ciuffetti L.M."/>
            <person name="Grigoriev I.V."/>
            <person name="Zhong S."/>
            <person name="Turgeon B.G."/>
        </authorList>
    </citation>
    <scope>NUCLEOTIDE SEQUENCE [LARGE SCALE GENOMIC DNA]</scope>
    <source>
        <strain evidence="4">28A</strain>
    </source>
</reference>
<feature type="compositionally biased region" description="Polar residues" evidence="2">
    <location>
        <begin position="993"/>
        <end position="1023"/>
    </location>
</feature>
<feature type="compositionally biased region" description="Polar residues" evidence="2">
    <location>
        <begin position="1043"/>
        <end position="1054"/>
    </location>
</feature>
<feature type="compositionally biased region" description="Acidic residues" evidence="2">
    <location>
        <begin position="1059"/>
        <end position="1070"/>
    </location>
</feature>
<keyword evidence="1" id="KW-0175">Coiled coil</keyword>
<dbReference type="AlphaFoldDB" id="R0JV18"/>
<protein>
    <submittedName>
        <fullName evidence="3">Uncharacterized protein</fullName>
    </submittedName>
</protein>
<feature type="compositionally biased region" description="Low complexity" evidence="2">
    <location>
        <begin position="959"/>
        <end position="970"/>
    </location>
</feature>
<dbReference type="EMBL" id="KB908866">
    <property type="protein sequence ID" value="EOA81349.1"/>
    <property type="molecule type" value="Genomic_DNA"/>
</dbReference>
<feature type="region of interest" description="Disordered" evidence="2">
    <location>
        <begin position="904"/>
        <end position="1098"/>
    </location>
</feature>
<feature type="compositionally biased region" description="Basic and acidic residues" evidence="2">
    <location>
        <begin position="913"/>
        <end position="928"/>
    </location>
</feature>
<dbReference type="OrthoDB" id="5332870at2759"/>
<dbReference type="HOGENOM" id="CLU_013358_0_0_1"/>
<dbReference type="Proteomes" id="UP000016935">
    <property type="component" value="Unassembled WGS sequence"/>
</dbReference>
<keyword evidence="4" id="KW-1185">Reference proteome</keyword>
<accession>R0JV18</accession>
<evidence type="ECO:0000256" key="1">
    <source>
        <dbReference type="SAM" id="Coils"/>
    </source>
</evidence>
<evidence type="ECO:0000256" key="2">
    <source>
        <dbReference type="SAM" id="MobiDB-lite"/>
    </source>
</evidence>
<dbReference type="eggNOG" id="ENOG502QYKI">
    <property type="taxonomic scope" value="Eukaryota"/>
</dbReference>
<dbReference type="RefSeq" id="XP_008030844.1">
    <property type="nucleotide sequence ID" value="XM_008032653.1"/>
</dbReference>
<dbReference type="GeneID" id="19401856"/>
<feature type="coiled-coil region" evidence="1">
    <location>
        <begin position="611"/>
        <end position="659"/>
    </location>
</feature>
<evidence type="ECO:0000313" key="4">
    <source>
        <dbReference type="Proteomes" id="UP000016935"/>
    </source>
</evidence>
<evidence type="ECO:0000313" key="3">
    <source>
        <dbReference type="EMBL" id="EOA81349.1"/>
    </source>
</evidence>
<organism evidence="3 4">
    <name type="scientific">Exserohilum turcicum (strain 28A)</name>
    <name type="common">Northern leaf blight fungus</name>
    <name type="synonym">Setosphaeria turcica</name>
    <dbReference type="NCBI Taxonomy" id="671987"/>
    <lineage>
        <taxon>Eukaryota</taxon>
        <taxon>Fungi</taxon>
        <taxon>Dikarya</taxon>
        <taxon>Ascomycota</taxon>
        <taxon>Pezizomycotina</taxon>
        <taxon>Dothideomycetes</taxon>
        <taxon>Pleosporomycetidae</taxon>
        <taxon>Pleosporales</taxon>
        <taxon>Pleosporineae</taxon>
        <taxon>Pleosporaceae</taxon>
        <taxon>Exserohilum</taxon>
    </lineage>
</organism>